<keyword evidence="3" id="KW-1185">Reference proteome</keyword>
<gene>
    <name evidence="2" type="ORF">BSZ36_10720</name>
</gene>
<dbReference type="GO" id="GO:0008168">
    <property type="term" value="F:methyltransferase activity"/>
    <property type="evidence" value="ECO:0007669"/>
    <property type="project" value="TreeGrafter"/>
</dbReference>
<feature type="domain" description="Methyltransferase" evidence="1">
    <location>
        <begin position="48"/>
        <end position="142"/>
    </location>
</feature>
<dbReference type="InterPro" id="IPR050508">
    <property type="entry name" value="Methyltransf_Superfamily"/>
</dbReference>
<dbReference type="PANTHER" id="PTHR42912:SF6">
    <property type="entry name" value="METHYLTRANSFERASE TYPE 11 DOMAIN-CONTAINING PROTEIN"/>
    <property type="match status" value="1"/>
</dbReference>
<name>A0A259U083_9BACT</name>
<evidence type="ECO:0000313" key="3">
    <source>
        <dbReference type="Proteomes" id="UP000216446"/>
    </source>
</evidence>
<dbReference type="SUPFAM" id="SSF53335">
    <property type="entry name" value="S-adenosyl-L-methionine-dependent methyltransferases"/>
    <property type="match status" value="1"/>
</dbReference>
<dbReference type="CDD" id="cd02440">
    <property type="entry name" value="AdoMet_MTases"/>
    <property type="match status" value="1"/>
</dbReference>
<evidence type="ECO:0000313" key="2">
    <source>
        <dbReference type="EMBL" id="OZC03412.1"/>
    </source>
</evidence>
<dbReference type="Pfam" id="PF13649">
    <property type="entry name" value="Methyltransf_25"/>
    <property type="match status" value="1"/>
</dbReference>
<dbReference type="InterPro" id="IPR029063">
    <property type="entry name" value="SAM-dependent_MTases_sf"/>
</dbReference>
<reference evidence="2 3" key="1">
    <citation type="submission" date="2016-11" db="EMBL/GenBank/DDBJ databases">
        <title>Study of marine rhodopsin-containing bacteria.</title>
        <authorList>
            <person name="Yoshizawa S."/>
            <person name="Kumagai Y."/>
            <person name="Kogure K."/>
        </authorList>
    </citation>
    <scope>NUCLEOTIDE SEQUENCE [LARGE SCALE GENOMIC DNA]</scope>
    <source>
        <strain evidence="2 3">SG-29</strain>
    </source>
</reference>
<dbReference type="Proteomes" id="UP000216446">
    <property type="component" value="Unassembled WGS sequence"/>
</dbReference>
<dbReference type="RefSeq" id="WP_094548742.1">
    <property type="nucleotide sequence ID" value="NZ_MQWB01000001.1"/>
</dbReference>
<accession>A0A259U083</accession>
<dbReference type="PANTHER" id="PTHR42912">
    <property type="entry name" value="METHYLTRANSFERASE"/>
    <property type="match status" value="1"/>
</dbReference>
<organism evidence="2 3">
    <name type="scientific">Rubricoccus marinus</name>
    <dbReference type="NCBI Taxonomy" id="716817"/>
    <lineage>
        <taxon>Bacteria</taxon>
        <taxon>Pseudomonadati</taxon>
        <taxon>Rhodothermota</taxon>
        <taxon>Rhodothermia</taxon>
        <taxon>Rhodothermales</taxon>
        <taxon>Rubricoccaceae</taxon>
        <taxon>Rubricoccus</taxon>
    </lineage>
</organism>
<dbReference type="InterPro" id="IPR041698">
    <property type="entry name" value="Methyltransf_25"/>
</dbReference>
<dbReference type="InParanoid" id="A0A259U083"/>
<dbReference type="Gene3D" id="3.40.50.150">
    <property type="entry name" value="Vaccinia Virus protein VP39"/>
    <property type="match status" value="1"/>
</dbReference>
<sequence>MTHSRVSTVDWEDDIYAQGQQLNHWPFSDLVSAVYGIAAGRDPKTLRVLEVGAGAGNNVVFLAEAGFQTTAQDMSPSAIEYARQRLNAKGLTADLHVGDLVSLPFEDEAFDIVIDRGAFTQNSLENTTKAAAEAHRVLTPGGTLLCFDLMSAGHADKRFGTEVSHHAYDHFTDGVFQRVGLTLFVDEDDIEEIFAPFHTVDAVTVSKHRGETPLWEAYTITATK</sequence>
<dbReference type="OrthoDB" id="9804312at2"/>
<comment type="caution">
    <text evidence="2">The sequence shown here is derived from an EMBL/GenBank/DDBJ whole genome shotgun (WGS) entry which is preliminary data.</text>
</comment>
<dbReference type="AlphaFoldDB" id="A0A259U083"/>
<dbReference type="EMBL" id="MQWB01000001">
    <property type="protein sequence ID" value="OZC03412.1"/>
    <property type="molecule type" value="Genomic_DNA"/>
</dbReference>
<protein>
    <recommendedName>
        <fullName evidence="1">Methyltransferase domain-containing protein</fullName>
    </recommendedName>
</protein>
<proteinExistence type="predicted"/>
<evidence type="ECO:0000259" key="1">
    <source>
        <dbReference type="Pfam" id="PF13649"/>
    </source>
</evidence>